<evidence type="ECO:0000313" key="4">
    <source>
        <dbReference type="Proteomes" id="UP000051934"/>
    </source>
</evidence>
<feature type="region of interest" description="Disordered" evidence="1">
    <location>
        <begin position="1"/>
        <end position="29"/>
    </location>
</feature>
<accession>A0A0R2SE70</accession>
<name>A0A0R2SE70_9GAMM</name>
<protein>
    <submittedName>
        <fullName evidence="3">Uncharacterized protein</fullName>
    </submittedName>
</protein>
<feature type="compositionally biased region" description="Basic and acidic residues" evidence="1">
    <location>
        <begin position="15"/>
        <end position="24"/>
    </location>
</feature>
<keyword evidence="2" id="KW-0812">Transmembrane</keyword>
<keyword evidence="2" id="KW-1133">Transmembrane helix</keyword>
<gene>
    <name evidence="3" type="ORF">ABR69_12360</name>
</gene>
<keyword evidence="2" id="KW-0472">Membrane</keyword>
<comment type="caution">
    <text evidence="3">The sequence shown here is derived from an EMBL/GenBank/DDBJ whole genome shotgun (WGS) entry which is preliminary data.</text>
</comment>
<feature type="transmembrane region" description="Helical" evidence="2">
    <location>
        <begin position="48"/>
        <end position="70"/>
    </location>
</feature>
<dbReference type="AlphaFoldDB" id="A0A0R2SE70"/>
<sequence length="265" mass="28891">MRDNDDLGRLPPMVPERDDVDSHLSNRKAQGQDIVMPARGISQPRSSAGLKAAIAILFLAAFGGAGYGYFYTQEANADARSAELRIADLERRLSLVGDSAEESTLKMIERMDFNFSEIDKLWAARRVLNSNIDELKGEAARIRLTNEGQDETIAQNASRLATSAESLIGVETRLNTLANELAAATTAMGQLNAQVAELDGLRGDLVSIQASLNSGDSTVLGLAGRLDYVEQSMESVNAYRLQVNDSLYRLQQNVETLQSMLRPAQ</sequence>
<evidence type="ECO:0000313" key="3">
    <source>
        <dbReference type="EMBL" id="KRO73129.1"/>
    </source>
</evidence>
<evidence type="ECO:0000256" key="1">
    <source>
        <dbReference type="SAM" id="MobiDB-lite"/>
    </source>
</evidence>
<proteinExistence type="predicted"/>
<dbReference type="EMBL" id="LIBB01000026">
    <property type="protein sequence ID" value="KRO73129.1"/>
    <property type="molecule type" value="Genomic_DNA"/>
</dbReference>
<dbReference type="Proteomes" id="UP000051934">
    <property type="component" value="Unassembled WGS sequence"/>
</dbReference>
<reference evidence="3 4" key="1">
    <citation type="submission" date="2015-10" db="EMBL/GenBank/DDBJ databases">
        <title>Metagenome-Assembled Genomes uncover a global brackish microbiome.</title>
        <authorList>
            <person name="Hugerth L.W."/>
            <person name="Larsson J."/>
            <person name="Alneberg J."/>
            <person name="Lindh M.V."/>
            <person name="Legrand C."/>
            <person name="Pinhassi J."/>
            <person name="Andersson A.F."/>
        </authorList>
    </citation>
    <scope>NUCLEOTIDE SEQUENCE [LARGE SCALE GENOMIC DNA]</scope>
    <source>
        <strain evidence="3">BACL4 MAG-120507-bin80</strain>
    </source>
</reference>
<organism evidence="3 4">
    <name type="scientific">OM182 bacterium BACL3 MAG-120507-bin80</name>
    <dbReference type="NCBI Taxonomy" id="1655577"/>
    <lineage>
        <taxon>Bacteria</taxon>
        <taxon>Pseudomonadati</taxon>
        <taxon>Pseudomonadota</taxon>
        <taxon>Gammaproteobacteria</taxon>
        <taxon>OMG group</taxon>
        <taxon>OM182 clade</taxon>
    </lineage>
</organism>
<evidence type="ECO:0000256" key="2">
    <source>
        <dbReference type="SAM" id="Phobius"/>
    </source>
</evidence>